<dbReference type="Proteomes" id="UP000002358">
    <property type="component" value="Chromosome 4"/>
</dbReference>
<dbReference type="OrthoDB" id="338231at2759"/>
<dbReference type="SUPFAM" id="SSF160059">
    <property type="entry name" value="PriA/YqbF domain"/>
    <property type="match status" value="1"/>
</dbReference>
<feature type="compositionally biased region" description="Acidic residues" evidence="7">
    <location>
        <begin position="1"/>
        <end position="21"/>
    </location>
</feature>
<dbReference type="Pfam" id="PF16922">
    <property type="entry name" value="SLD5_C"/>
    <property type="match status" value="1"/>
</dbReference>
<protein>
    <recommendedName>
        <fullName evidence="3 6">DNA replication complex GINS protein SLD5</fullName>
    </recommendedName>
</protein>
<comment type="function">
    <text evidence="6">The GINS complex plays an essential role in the initiation of DNA replication.</text>
</comment>
<dbReference type="KEGG" id="nvi:100122478"/>
<dbReference type="EnsemblMetazoa" id="XM_001606034">
    <property type="protein sequence ID" value="XP_001606084"/>
    <property type="gene ID" value="LOC100122478"/>
</dbReference>
<dbReference type="AlphaFoldDB" id="A0A7M7G6F6"/>
<feature type="domain" description="DNA replication complex GINS protein SLD5 C-terminal" evidence="9">
    <location>
        <begin position="184"/>
        <end position="237"/>
    </location>
</feature>
<evidence type="ECO:0000313" key="10">
    <source>
        <dbReference type="EnsemblMetazoa" id="XP_001606084"/>
    </source>
</evidence>
<evidence type="ECO:0000259" key="9">
    <source>
        <dbReference type="Pfam" id="PF16922"/>
    </source>
</evidence>
<dbReference type="Gene3D" id="1.20.58.1030">
    <property type="match status" value="1"/>
</dbReference>
<reference evidence="10" key="1">
    <citation type="submission" date="2021-01" db="UniProtKB">
        <authorList>
            <consortium name="EnsemblMetazoa"/>
        </authorList>
    </citation>
    <scope>IDENTIFICATION</scope>
</reference>
<name>A0A7M7G6F6_NASVI</name>
<dbReference type="GO" id="GO:0000727">
    <property type="term" value="P:double-strand break repair via break-induced replication"/>
    <property type="evidence" value="ECO:0007669"/>
    <property type="project" value="TreeGrafter"/>
</dbReference>
<dbReference type="InterPro" id="IPR036224">
    <property type="entry name" value="GINS_bundle-like_dom_sf"/>
</dbReference>
<evidence type="ECO:0000256" key="1">
    <source>
        <dbReference type="ARBA" id="ARBA00004123"/>
    </source>
</evidence>
<dbReference type="Pfam" id="PF05916">
    <property type="entry name" value="Sld5"/>
    <property type="match status" value="1"/>
</dbReference>
<dbReference type="PIRSF" id="PIRSF007764">
    <property type="entry name" value="Sld5"/>
    <property type="match status" value="1"/>
</dbReference>
<evidence type="ECO:0000256" key="7">
    <source>
        <dbReference type="SAM" id="MobiDB-lite"/>
    </source>
</evidence>
<comment type="similarity">
    <text evidence="2 6">Belongs to the GINS4/SLD5 family.</text>
</comment>
<evidence type="ECO:0000313" key="11">
    <source>
        <dbReference type="Proteomes" id="UP000002358"/>
    </source>
</evidence>
<evidence type="ECO:0000256" key="6">
    <source>
        <dbReference type="PIRNR" id="PIRNR007764"/>
    </source>
</evidence>
<evidence type="ECO:0000256" key="5">
    <source>
        <dbReference type="ARBA" id="ARBA00023242"/>
    </source>
</evidence>
<sequence>MDTEDMENFETENDVTEENTDNIENIHIDEPEIEESDDEEMTAAQAIQALENAWLNEKFAPELLPHQLPLVETMLEHIVHMENNLKKLKKGDIRLNIHTMELSRIRFVISSYLRKRLEKIEEYAIHLLSEDAKRDVNEHFMTTAEAKFAREYISSVENLFTAVALQYIPPRIKEFELNKMASKPNMNKHVFVSANKAALGILIPGNDIEVDFEEGSQHIIQYSAIAHLVKTGDVQLI</sequence>
<dbReference type="InterPro" id="IPR038749">
    <property type="entry name" value="Sld5_GINS_A"/>
</dbReference>
<evidence type="ECO:0000256" key="3">
    <source>
        <dbReference type="ARBA" id="ARBA00014804"/>
    </source>
</evidence>
<feature type="region of interest" description="Disordered" evidence="7">
    <location>
        <begin position="1"/>
        <end position="24"/>
    </location>
</feature>
<dbReference type="GO" id="GO:0000811">
    <property type="term" value="C:GINS complex"/>
    <property type="evidence" value="ECO:0007669"/>
    <property type="project" value="UniProtKB-UniRule"/>
</dbReference>
<evidence type="ECO:0000256" key="2">
    <source>
        <dbReference type="ARBA" id="ARBA00008187"/>
    </source>
</evidence>
<dbReference type="InterPro" id="IPR031633">
    <property type="entry name" value="SLD5_C"/>
</dbReference>
<feature type="domain" description="GINS subunit" evidence="8">
    <location>
        <begin position="88"/>
        <end position="161"/>
    </location>
</feature>
<dbReference type="GO" id="GO:0006261">
    <property type="term" value="P:DNA-templated DNA replication"/>
    <property type="evidence" value="ECO:0007669"/>
    <property type="project" value="InterPro"/>
</dbReference>
<dbReference type="CDD" id="cd11711">
    <property type="entry name" value="GINS_A_Sld5"/>
    <property type="match status" value="1"/>
</dbReference>
<evidence type="ECO:0000256" key="4">
    <source>
        <dbReference type="ARBA" id="ARBA00022705"/>
    </source>
</evidence>
<dbReference type="SMR" id="A0A7M7G6F6"/>
<dbReference type="OMA" id="ILETAWI"/>
<keyword evidence="4 6" id="KW-0235">DNA replication</keyword>
<dbReference type="InterPro" id="IPR021151">
    <property type="entry name" value="GINS_A"/>
</dbReference>
<dbReference type="SUPFAM" id="SSF158573">
    <property type="entry name" value="GINS helical bundle-like"/>
    <property type="match status" value="1"/>
</dbReference>
<dbReference type="FunCoup" id="A0A7M7G6F6">
    <property type="interactions" value="1214"/>
</dbReference>
<organism evidence="10 11">
    <name type="scientific">Nasonia vitripennis</name>
    <name type="common">Parasitic wasp</name>
    <dbReference type="NCBI Taxonomy" id="7425"/>
    <lineage>
        <taxon>Eukaryota</taxon>
        <taxon>Metazoa</taxon>
        <taxon>Ecdysozoa</taxon>
        <taxon>Arthropoda</taxon>
        <taxon>Hexapoda</taxon>
        <taxon>Insecta</taxon>
        <taxon>Pterygota</taxon>
        <taxon>Neoptera</taxon>
        <taxon>Endopterygota</taxon>
        <taxon>Hymenoptera</taxon>
        <taxon>Apocrita</taxon>
        <taxon>Proctotrupomorpha</taxon>
        <taxon>Chalcidoidea</taxon>
        <taxon>Pteromalidae</taxon>
        <taxon>Pteromalinae</taxon>
        <taxon>Nasonia</taxon>
    </lineage>
</organism>
<keyword evidence="11" id="KW-1185">Reference proteome</keyword>
<keyword evidence="5 6" id="KW-0539">Nucleus</keyword>
<gene>
    <name evidence="10" type="primary">100122478</name>
</gene>
<dbReference type="InParanoid" id="A0A7M7G6F6"/>
<dbReference type="PANTHER" id="PTHR21206">
    <property type="entry name" value="SLD5 PROTEIN"/>
    <property type="match status" value="1"/>
</dbReference>
<proteinExistence type="inferred from homology"/>
<dbReference type="CDD" id="cd21692">
    <property type="entry name" value="GINS_B_Sld5"/>
    <property type="match status" value="1"/>
</dbReference>
<comment type="subcellular location">
    <subcellularLocation>
        <location evidence="1 6">Nucleus</location>
    </subcellularLocation>
</comment>
<accession>A0A7M7G6F6</accession>
<dbReference type="InterPro" id="IPR008591">
    <property type="entry name" value="GINS_Sld5"/>
</dbReference>
<dbReference type="Gene3D" id="3.40.5.60">
    <property type="match status" value="1"/>
</dbReference>
<dbReference type="PANTHER" id="PTHR21206:SF0">
    <property type="entry name" value="DNA REPLICATION COMPLEX GINS PROTEIN SLD5"/>
    <property type="match status" value="1"/>
</dbReference>
<evidence type="ECO:0000259" key="8">
    <source>
        <dbReference type="Pfam" id="PF05916"/>
    </source>
</evidence>